<keyword evidence="5" id="KW-0378">Hydrolase</keyword>
<dbReference type="SMART" id="SM00382">
    <property type="entry name" value="AAA"/>
    <property type="match status" value="1"/>
</dbReference>
<dbReference type="Pfam" id="PF13481">
    <property type="entry name" value="AAA_25"/>
    <property type="match status" value="1"/>
</dbReference>
<accession>A0A4Y1YNZ7</accession>
<dbReference type="Gene3D" id="3.40.50.300">
    <property type="entry name" value="P-loop containing nucleotide triphosphate hydrolases"/>
    <property type="match status" value="1"/>
</dbReference>
<dbReference type="PANTHER" id="PTHR32472:SF10">
    <property type="entry name" value="DNA REPAIR PROTEIN RADA-LIKE PROTEIN"/>
    <property type="match status" value="1"/>
</dbReference>
<dbReference type="AlphaFoldDB" id="A0A4Y1YNZ7"/>
<dbReference type="CDD" id="cd01121">
    <property type="entry name" value="RadA_SMS_N"/>
    <property type="match status" value="1"/>
</dbReference>
<keyword evidence="4 14" id="KW-0863">Zinc-finger</keyword>
<feature type="domain" description="RecA family profile 1" evidence="15">
    <location>
        <begin position="64"/>
        <end position="212"/>
    </location>
</feature>
<evidence type="ECO:0000256" key="7">
    <source>
        <dbReference type="ARBA" id="ARBA00022840"/>
    </source>
</evidence>
<comment type="domain">
    <text evidence="12">The middle region has homology to RecA with ATPase motifs including the RadA KNRFG motif, while the C-terminus is homologous to Lon protease.</text>
</comment>
<dbReference type="GO" id="GO:0000725">
    <property type="term" value="P:recombinational repair"/>
    <property type="evidence" value="ECO:0007669"/>
    <property type="project" value="UniProtKB-UniRule"/>
</dbReference>
<keyword evidence="6 14" id="KW-0862">Zinc</keyword>
<protein>
    <recommendedName>
        <fullName evidence="12 13">DNA repair protein RadA</fullName>
    </recommendedName>
</protein>
<dbReference type="GO" id="GO:0140664">
    <property type="term" value="F:ATP-dependent DNA damage sensor activity"/>
    <property type="evidence" value="ECO:0007669"/>
    <property type="project" value="InterPro"/>
</dbReference>
<dbReference type="FunFam" id="3.40.50.300:FF:000050">
    <property type="entry name" value="DNA repair protein RadA"/>
    <property type="match status" value="1"/>
</dbReference>
<evidence type="ECO:0000259" key="15">
    <source>
        <dbReference type="PROSITE" id="PS50162"/>
    </source>
</evidence>
<dbReference type="Proteomes" id="UP000316473">
    <property type="component" value="Chromosome"/>
</dbReference>
<evidence type="ECO:0000256" key="4">
    <source>
        <dbReference type="ARBA" id="ARBA00022771"/>
    </source>
</evidence>
<comment type="function">
    <text evidence="14">DNA-dependent ATPase involved in processing of recombination intermediates, plays a role in repairing DNA breaks. Stimulates the branch migration of RecA-mediated strand transfer reactions, allowing the 3' invading strand to extend heteroduplex DNA faster. Binds ssDNA in the presence of ADP but not other nucleotides, has ATPase activity that is stimulated by ssDNA and various branched DNA structures, but inhibited by SSB. Does not have RecA's homology-searching function.</text>
</comment>
<organism evidence="16 17">
    <name type="scientific">Nitrosomonas stercoris</name>
    <dbReference type="NCBI Taxonomy" id="1444684"/>
    <lineage>
        <taxon>Bacteria</taxon>
        <taxon>Pseudomonadati</taxon>
        <taxon>Pseudomonadota</taxon>
        <taxon>Betaproteobacteria</taxon>
        <taxon>Nitrosomonadales</taxon>
        <taxon>Nitrosomonadaceae</taxon>
        <taxon>Nitrosomonas</taxon>
    </lineage>
</organism>
<evidence type="ECO:0000256" key="12">
    <source>
        <dbReference type="HAMAP-Rule" id="MF_01498"/>
    </source>
</evidence>
<dbReference type="EMBL" id="AP019755">
    <property type="protein sequence ID" value="BBL35910.1"/>
    <property type="molecule type" value="Genomic_DNA"/>
</dbReference>
<dbReference type="GO" id="GO:0016787">
    <property type="term" value="F:hydrolase activity"/>
    <property type="evidence" value="ECO:0007669"/>
    <property type="project" value="UniProtKB-KW"/>
</dbReference>
<evidence type="ECO:0000256" key="13">
    <source>
        <dbReference type="NCBIfam" id="TIGR00416"/>
    </source>
</evidence>
<proteinExistence type="inferred from homology"/>
<keyword evidence="9 12" id="KW-0238">DNA-binding</keyword>
<comment type="function">
    <text evidence="12">Plays a role in repairing double-strand DNA breaks, probably involving stabilizing or processing branched DNA or blocked replication forks.</text>
</comment>
<dbReference type="GO" id="GO:0005524">
    <property type="term" value="F:ATP binding"/>
    <property type="evidence" value="ECO:0007669"/>
    <property type="project" value="UniProtKB-UniRule"/>
</dbReference>
<sequence length="449" mass="48643">MAKSKTVYICSACGGQALKWQGQCLHCHEWNTLIETVQEKSAPHFIPASARGQVLNLSDVEIEDTPRFLTGSTEFDRVLGGGLVQGGVVLLGGDPGIGKSTLLLQALSAMSEAHQVLYVSGEESMQQVALRAKRLQLDVTKVQLLTEIRLEAIHAALAEYRPRVAIIDSIQTIHSESLQSAPGSVAQVRECSARLTQFAKSSGTCIVLVGHVTKEGALAGPRILEHMVDTVLYFEGDTHSTFRLIRAFKNRFGAVNELGVFAMTEKGLREVGNPSALFLSQHSIRVPGICVMVTQEGTRPLLVEIQALVDETHGANPRRLSVGLEQNRLAMLLAVLHRHAGIPCFDQNIFINAVGGVKITEPGADLAVMLAIVSSLKNRMLPEKTVVFGEVGLAGEIRPVQRGQERIKEAAKLGFTRAIIPKANQAKQLIQGIEIVPVQRVEEAVNALF</sequence>
<dbReference type="InterPro" id="IPR020568">
    <property type="entry name" value="Ribosomal_Su5_D2-typ_SF"/>
</dbReference>
<dbReference type="InterPro" id="IPR003593">
    <property type="entry name" value="AAA+_ATPase"/>
</dbReference>
<evidence type="ECO:0000256" key="9">
    <source>
        <dbReference type="ARBA" id="ARBA00023125"/>
    </source>
</evidence>
<dbReference type="PANTHER" id="PTHR32472">
    <property type="entry name" value="DNA REPAIR PROTEIN RADA"/>
    <property type="match status" value="1"/>
</dbReference>
<dbReference type="InterPro" id="IPR014721">
    <property type="entry name" value="Ribsml_uS5_D2-typ_fold_subgr"/>
</dbReference>
<dbReference type="PRINTS" id="PR01874">
    <property type="entry name" value="DNAREPAIRADA"/>
</dbReference>
<dbReference type="SUPFAM" id="SSF52540">
    <property type="entry name" value="P-loop containing nucleoside triphosphate hydrolases"/>
    <property type="match status" value="1"/>
</dbReference>
<evidence type="ECO:0000256" key="11">
    <source>
        <dbReference type="ARBA" id="ARBA00025580"/>
    </source>
</evidence>
<evidence type="ECO:0000256" key="14">
    <source>
        <dbReference type="RuleBase" id="RU003555"/>
    </source>
</evidence>
<keyword evidence="3 12" id="KW-0227">DNA damage</keyword>
<dbReference type="InterPro" id="IPR020588">
    <property type="entry name" value="RecA_ATP-bd"/>
</dbReference>
<feature type="region of interest" description="Lon-protease-like" evidence="12">
    <location>
        <begin position="348"/>
        <end position="449"/>
    </location>
</feature>
<dbReference type="PROSITE" id="PS50162">
    <property type="entry name" value="RECA_2"/>
    <property type="match status" value="1"/>
</dbReference>
<evidence type="ECO:0000256" key="5">
    <source>
        <dbReference type="ARBA" id="ARBA00022801"/>
    </source>
</evidence>
<dbReference type="KEGG" id="nst:Nstercoris_02187"/>
<name>A0A4Y1YNZ7_9PROT</name>
<keyword evidence="17" id="KW-1185">Reference proteome</keyword>
<evidence type="ECO:0000256" key="3">
    <source>
        <dbReference type="ARBA" id="ARBA00022763"/>
    </source>
</evidence>
<dbReference type="InterPro" id="IPR027417">
    <property type="entry name" value="P-loop_NTPase"/>
</dbReference>
<evidence type="ECO:0000313" key="17">
    <source>
        <dbReference type="Proteomes" id="UP000316473"/>
    </source>
</evidence>
<feature type="binding site" evidence="12">
    <location>
        <begin position="93"/>
        <end position="100"/>
    </location>
    <ligand>
        <name>ATP</name>
        <dbReference type="ChEBI" id="CHEBI:30616"/>
    </ligand>
</feature>
<keyword evidence="1 12" id="KW-0479">Metal-binding</keyword>
<evidence type="ECO:0000256" key="1">
    <source>
        <dbReference type="ARBA" id="ARBA00022723"/>
    </source>
</evidence>
<dbReference type="NCBIfam" id="TIGR00416">
    <property type="entry name" value="sms"/>
    <property type="match status" value="1"/>
</dbReference>
<dbReference type="GO" id="GO:0003684">
    <property type="term" value="F:damaged DNA binding"/>
    <property type="evidence" value="ECO:0007669"/>
    <property type="project" value="InterPro"/>
</dbReference>
<evidence type="ECO:0000256" key="2">
    <source>
        <dbReference type="ARBA" id="ARBA00022741"/>
    </source>
</evidence>
<keyword evidence="8 12" id="KW-0346">Stress response</keyword>
<evidence type="ECO:0000256" key="6">
    <source>
        <dbReference type="ARBA" id="ARBA00022833"/>
    </source>
</evidence>
<keyword evidence="10 12" id="KW-0234">DNA repair</keyword>
<comment type="similarity">
    <text evidence="12 14">Belongs to the RecA family. RadA subfamily.</text>
</comment>
<dbReference type="GO" id="GO:0008270">
    <property type="term" value="F:zinc ion binding"/>
    <property type="evidence" value="ECO:0007669"/>
    <property type="project" value="UniProtKB-KW"/>
</dbReference>
<dbReference type="GO" id="GO:0005829">
    <property type="term" value="C:cytosol"/>
    <property type="evidence" value="ECO:0007669"/>
    <property type="project" value="TreeGrafter"/>
</dbReference>
<dbReference type="HAMAP" id="MF_01498">
    <property type="entry name" value="RadA_bact"/>
    <property type="match status" value="1"/>
</dbReference>
<dbReference type="Pfam" id="PF13541">
    <property type="entry name" value="ChlI"/>
    <property type="match status" value="1"/>
</dbReference>
<dbReference type="InterPro" id="IPR004504">
    <property type="entry name" value="DNA_repair_RadA"/>
</dbReference>
<feature type="short sequence motif" description="RadA KNRFG motif" evidence="12">
    <location>
        <begin position="249"/>
        <end position="253"/>
    </location>
</feature>
<dbReference type="Gene3D" id="3.30.230.10">
    <property type="match status" value="1"/>
</dbReference>
<keyword evidence="2 12" id="KW-0547">Nucleotide-binding</keyword>
<evidence type="ECO:0000256" key="8">
    <source>
        <dbReference type="ARBA" id="ARBA00023016"/>
    </source>
</evidence>
<evidence type="ECO:0000313" key="16">
    <source>
        <dbReference type="EMBL" id="BBL35910.1"/>
    </source>
</evidence>
<dbReference type="SUPFAM" id="SSF54211">
    <property type="entry name" value="Ribosomal protein S5 domain 2-like"/>
    <property type="match status" value="1"/>
</dbReference>
<gene>
    <name evidence="12" type="primary">radA</name>
    <name evidence="16" type="ORF">Nstercoris_02187</name>
</gene>
<comment type="function">
    <text evidence="11">Can catalyze the hydrolysis of ATP in the presence of single-stranded DNA, the ATP-dependent uptake of single-stranded DNA by duplex DNA, and the ATP-dependent hybridization of homologous single-stranded DNAs. It interacts with LexA causing its activation and leading to its autocatalytic cleavage.</text>
</comment>
<reference evidence="16 17" key="1">
    <citation type="submission" date="2019-06" db="EMBL/GenBank/DDBJ databases">
        <title>Nitrosomonas stercoris KYUHI-S whole genome shotgun sequence.</title>
        <authorList>
            <person name="Nakagawa T."/>
            <person name="Tsuchiya Y."/>
            <person name="Takahashi R."/>
        </authorList>
    </citation>
    <scope>NUCLEOTIDE SEQUENCE [LARGE SCALE GENOMIC DNA]</scope>
    <source>
        <strain evidence="16 17">KYUHI-S</strain>
    </source>
</reference>
<dbReference type="InterPro" id="IPR041166">
    <property type="entry name" value="Rubredoxin_2"/>
</dbReference>
<keyword evidence="7 12" id="KW-0067">ATP-binding</keyword>
<evidence type="ECO:0000256" key="10">
    <source>
        <dbReference type="ARBA" id="ARBA00023204"/>
    </source>
</evidence>
<dbReference type="Pfam" id="PF18073">
    <property type="entry name" value="Zn_ribbon_LapB"/>
    <property type="match status" value="1"/>
</dbReference>